<dbReference type="GO" id="GO:0005509">
    <property type="term" value="F:calcium ion binding"/>
    <property type="evidence" value="ECO:0007669"/>
    <property type="project" value="InterPro"/>
</dbReference>
<dbReference type="GO" id="GO:0016020">
    <property type="term" value="C:membrane"/>
    <property type="evidence" value="ECO:0007669"/>
    <property type="project" value="InterPro"/>
</dbReference>
<comment type="catalytic activity">
    <reaction evidence="9">
        <text>N(4)-(alpha-D-Man-(1-&gt;2)-alpha-D-Man-(1-&gt;2)-alpha-D-Man-(1-&gt;3)-[alpha-D-Man-(1-&gt;2)-alpha-D-Man-(1-&gt;3)-[alpha-D-Man-(1-&gt;2)-alpha-D-Man-(1-&gt;6)]-alpha-D-Man-(1-&gt;6)]-beta-D-Man-(1-&gt;4)-beta-D-GlcNAc-(1-&gt;4)-beta-D-GlcNAc)-L-asparaginyl-[protein] (N-glucan mannose isomer 9A1,2,3B1,2,3) + 4 H2O = N(4)-(alpha-D-Man-(1-&gt;3)-[alpha-D-Man-(1-&gt;3)-[alpha-D-Man-(1-&gt;6)]-alpha-D-Man-(1-&gt;6)]-beta-D-Man-(1-&gt;4)-beta-D-GlcNAc-(1-&gt;4)-beta-D-GlcNAc)-L-asparaginyl-[protein] (N-glucan mannose isomer 5A1,2) + 4 beta-D-mannose</text>
        <dbReference type="Rhea" id="RHEA:56008"/>
        <dbReference type="Rhea" id="RHEA-COMP:14356"/>
        <dbReference type="Rhea" id="RHEA-COMP:14367"/>
        <dbReference type="ChEBI" id="CHEBI:15377"/>
        <dbReference type="ChEBI" id="CHEBI:28563"/>
        <dbReference type="ChEBI" id="CHEBI:59087"/>
        <dbReference type="ChEBI" id="CHEBI:139493"/>
        <dbReference type="EC" id="3.2.1.113"/>
    </reaction>
</comment>
<evidence type="ECO:0000256" key="14">
    <source>
        <dbReference type="SAM" id="MobiDB-lite"/>
    </source>
</evidence>
<comment type="similarity">
    <text evidence="3 13">Belongs to the glycosyl hydrolase 47 family.</text>
</comment>
<evidence type="ECO:0000313" key="16">
    <source>
        <dbReference type="EMBL" id="JAI66921.1"/>
    </source>
</evidence>
<feature type="active site" evidence="10">
    <location>
        <position position="437"/>
    </location>
</feature>
<dbReference type="AlphaFoldDB" id="A0A0P4WZ97"/>
<name>A0A0P4WZ97_SCYOL</name>
<keyword evidence="5 13" id="KW-0378">Hydrolase</keyword>
<dbReference type="PRINTS" id="PR00747">
    <property type="entry name" value="GLYHDRLASE47"/>
</dbReference>
<dbReference type="InterPro" id="IPR001382">
    <property type="entry name" value="Glyco_hydro_47"/>
</dbReference>
<feature type="region of interest" description="Disordered" evidence="14">
    <location>
        <begin position="110"/>
        <end position="139"/>
    </location>
</feature>
<dbReference type="InterPro" id="IPR012341">
    <property type="entry name" value="6hp_glycosidase-like_sf"/>
</dbReference>
<sequence length="535" mass="60813">MYSGGVMEERRDYVTLSLPAVLLPPPAAAAPSRSWRRRWKQLPRLQRVVVVMVAVGLLVGVALLVTTYLSGPSHSSSLSHTPQPSHLSYKLENNLTPPPVMVHLPESHQDKVETVPEEQALKDDPGHDGRDQIVPPPGLPQKKFSEAREWVATQLNFNLNQDVNLFETTIRVLGGLLSTYHLTKEQLFLDKAVDLGERLVSGFNSGSGVPFADVNLYSRRASKPKWGPDSSTSEVTTIQLEFRDLSRVTGNPIFEEKASFVSEHIHKLPKVEGLVPIFINAQTGQWRSHSTITLGARGDSYYEYLLKQWIQTGRTVDYLRIDYNESVSGMEHLLAARTQPSQLLFFGELHGSTKNFVNKMDELTCYLPGTLALGVHYGMPRHHLDLAQDLIYTCVQTWLRQPTHLAAEISYFNTQPNNVDEDFYVKNNDAHYLLRPETIESLWYLYHLTGNTTYQDWGWQMFQGIEQYCKVDNGYTSIGNVRSTTDTKPKDKMESFFLGETLKYLYLLFMEDQTAFSVDKWVFNSEAHPLPIYSH</sequence>
<dbReference type="EC" id="3.2.1.-" evidence="13"/>
<dbReference type="Gene3D" id="1.50.10.10">
    <property type="match status" value="1"/>
</dbReference>
<feature type="compositionally biased region" description="Basic and acidic residues" evidence="14">
    <location>
        <begin position="110"/>
        <end position="131"/>
    </location>
</feature>
<comment type="catalytic activity">
    <reaction evidence="8">
        <text>N(4)-(alpha-D-Man-(1-&gt;2)-alpha-D-Man-(1-&gt;2)-alpha-D-Man-(1-&gt;3)-[alpha-D-Man-(1-&gt;3)-[alpha-D-Man-(1-&gt;2)-alpha-D-Man-(1-&gt;6)]-alpha-D-Man-(1-&gt;6)]-beta-D-Man-(1-&gt;4)-beta-D-GlcNAc-(1-&gt;4)-beta-D-GlcNAc)-L-asparaginyl-[protein] (N-glucan mannose isomer 8A1,2,3B1,3) + 3 H2O = N(4)-(alpha-D-Man-(1-&gt;3)-[alpha-D-Man-(1-&gt;3)-[alpha-D-Man-(1-&gt;6)]-alpha-D-Man-(1-&gt;6)]-beta-D-Man-(1-&gt;4)-beta-D-GlcNAc-(1-&gt;4)-beta-D-GlcNAc)-L-asparaginyl-[protein] (N-glucan mannose isomer 5A1,2) + 3 beta-D-mannose</text>
        <dbReference type="Rhea" id="RHEA:56028"/>
        <dbReference type="Rhea" id="RHEA-COMP:14358"/>
        <dbReference type="Rhea" id="RHEA-COMP:14367"/>
        <dbReference type="ChEBI" id="CHEBI:15377"/>
        <dbReference type="ChEBI" id="CHEBI:28563"/>
        <dbReference type="ChEBI" id="CHEBI:59087"/>
        <dbReference type="ChEBI" id="CHEBI:60628"/>
        <dbReference type="EC" id="3.2.1.113"/>
    </reaction>
</comment>
<organism evidence="16">
    <name type="scientific">Scylla olivacea</name>
    <name type="common">Orange mud crab</name>
    <name type="synonym">Cancer olivacea</name>
    <dbReference type="NCBI Taxonomy" id="85551"/>
    <lineage>
        <taxon>Eukaryota</taxon>
        <taxon>Metazoa</taxon>
        <taxon>Ecdysozoa</taxon>
        <taxon>Arthropoda</taxon>
        <taxon>Crustacea</taxon>
        <taxon>Multicrustacea</taxon>
        <taxon>Malacostraca</taxon>
        <taxon>Eumalacostraca</taxon>
        <taxon>Eucarida</taxon>
        <taxon>Decapoda</taxon>
        <taxon>Pleocyemata</taxon>
        <taxon>Brachyura</taxon>
        <taxon>Eubrachyura</taxon>
        <taxon>Portunoidea</taxon>
        <taxon>Portunidae</taxon>
        <taxon>Portuninae</taxon>
        <taxon>Scylla</taxon>
    </lineage>
</organism>
<keyword evidence="15" id="KW-1133">Transmembrane helix</keyword>
<keyword evidence="15" id="KW-0472">Membrane</keyword>
<feature type="active site" description="Proton donor" evidence="10">
    <location>
        <position position="408"/>
    </location>
</feature>
<evidence type="ECO:0000256" key="6">
    <source>
        <dbReference type="ARBA" id="ARBA00022837"/>
    </source>
</evidence>
<evidence type="ECO:0000256" key="3">
    <source>
        <dbReference type="ARBA" id="ARBA00007658"/>
    </source>
</evidence>
<protein>
    <recommendedName>
        <fullName evidence="13">alpha-1,2-Mannosidase</fullName>
        <ecNumber evidence="13">3.2.1.-</ecNumber>
    </recommendedName>
</protein>
<dbReference type="PANTHER" id="PTHR11742">
    <property type="entry name" value="MANNOSYL-OLIGOSACCHARIDE ALPHA-1,2-MANNOSIDASE-RELATED"/>
    <property type="match status" value="1"/>
</dbReference>
<dbReference type="PANTHER" id="PTHR11742:SF55">
    <property type="entry name" value="ENDOPLASMIC RETICULUM MANNOSYL-OLIGOSACCHARIDE 1,2-ALPHA-MANNOSIDASE"/>
    <property type="match status" value="1"/>
</dbReference>
<evidence type="ECO:0000256" key="11">
    <source>
        <dbReference type="PIRSR" id="PIRSR601382-2"/>
    </source>
</evidence>
<accession>A0A0P4WZ97</accession>
<proteinExistence type="inferred from homology"/>
<keyword evidence="15" id="KW-0812">Transmembrane</keyword>
<keyword evidence="4 11" id="KW-0479">Metal-binding</keyword>
<dbReference type="EMBL" id="GDRN01044426">
    <property type="protein sequence ID" value="JAI66921.1"/>
    <property type="molecule type" value="Transcribed_RNA"/>
</dbReference>
<evidence type="ECO:0000256" key="5">
    <source>
        <dbReference type="ARBA" id="ARBA00022801"/>
    </source>
</evidence>
<keyword evidence="7 12" id="KW-1015">Disulfide bond</keyword>
<evidence type="ECO:0000256" key="7">
    <source>
        <dbReference type="ARBA" id="ARBA00023157"/>
    </source>
</evidence>
<feature type="disulfide bond" evidence="12">
    <location>
        <begin position="365"/>
        <end position="394"/>
    </location>
</feature>
<dbReference type="GO" id="GO:0004571">
    <property type="term" value="F:mannosyl-oligosaccharide 1,2-alpha-mannosidase activity"/>
    <property type="evidence" value="ECO:0007669"/>
    <property type="project" value="UniProtKB-EC"/>
</dbReference>
<evidence type="ECO:0000256" key="1">
    <source>
        <dbReference type="ARBA" id="ARBA00001913"/>
    </source>
</evidence>
<dbReference type="InterPro" id="IPR050749">
    <property type="entry name" value="Glycosyl_Hydrolase_47"/>
</dbReference>
<feature type="active site" evidence="10">
    <location>
        <position position="299"/>
    </location>
</feature>
<evidence type="ECO:0000256" key="12">
    <source>
        <dbReference type="PIRSR" id="PIRSR601382-3"/>
    </source>
</evidence>
<feature type="active site" description="Proton donor" evidence="10">
    <location>
        <position position="167"/>
    </location>
</feature>
<comment type="pathway">
    <text evidence="2">Protein modification; protein glycosylation.</text>
</comment>
<feature type="transmembrane region" description="Helical" evidence="15">
    <location>
        <begin position="45"/>
        <end position="69"/>
    </location>
</feature>
<feature type="region of interest" description="Disordered" evidence="14">
    <location>
        <begin position="73"/>
        <end position="92"/>
    </location>
</feature>
<evidence type="ECO:0000256" key="15">
    <source>
        <dbReference type="SAM" id="Phobius"/>
    </source>
</evidence>
<keyword evidence="6 11" id="KW-0106">Calcium</keyword>
<evidence type="ECO:0000256" key="13">
    <source>
        <dbReference type="RuleBase" id="RU361193"/>
    </source>
</evidence>
<evidence type="ECO:0000256" key="9">
    <source>
        <dbReference type="ARBA" id="ARBA00048605"/>
    </source>
</evidence>
<reference evidence="16" key="1">
    <citation type="submission" date="2015-09" db="EMBL/GenBank/DDBJ databases">
        <title>Scylla olivacea transcriptome.</title>
        <authorList>
            <person name="Ikhwanuddin M."/>
        </authorList>
    </citation>
    <scope>NUCLEOTIDE SEQUENCE</scope>
</reference>
<feature type="compositionally biased region" description="Low complexity" evidence="14">
    <location>
        <begin position="73"/>
        <end position="88"/>
    </location>
</feature>
<feature type="binding site" evidence="11">
    <location>
        <position position="525"/>
    </location>
    <ligand>
        <name>Ca(2+)</name>
        <dbReference type="ChEBI" id="CHEBI:29108"/>
    </ligand>
</feature>
<dbReference type="GO" id="GO:0005783">
    <property type="term" value="C:endoplasmic reticulum"/>
    <property type="evidence" value="ECO:0007669"/>
    <property type="project" value="TreeGrafter"/>
</dbReference>
<dbReference type="InterPro" id="IPR036026">
    <property type="entry name" value="Seven-hairpin_glycosidases"/>
</dbReference>
<evidence type="ECO:0000256" key="2">
    <source>
        <dbReference type="ARBA" id="ARBA00004922"/>
    </source>
</evidence>
<dbReference type="Pfam" id="PF01532">
    <property type="entry name" value="Glyco_hydro_47"/>
    <property type="match status" value="1"/>
</dbReference>
<evidence type="ECO:0000256" key="8">
    <source>
        <dbReference type="ARBA" id="ARBA00047669"/>
    </source>
</evidence>
<dbReference type="SUPFAM" id="SSF48225">
    <property type="entry name" value="Seven-hairpin glycosidases"/>
    <property type="match status" value="1"/>
</dbReference>
<keyword evidence="13" id="KW-0326">Glycosidase</keyword>
<evidence type="ECO:0000256" key="4">
    <source>
        <dbReference type="ARBA" id="ARBA00022723"/>
    </source>
</evidence>
<evidence type="ECO:0000256" key="10">
    <source>
        <dbReference type="PIRSR" id="PIRSR601382-1"/>
    </source>
</evidence>
<comment type="cofactor">
    <cofactor evidence="1 11">
        <name>Ca(2+)</name>
        <dbReference type="ChEBI" id="CHEBI:29108"/>
    </cofactor>
</comment>
<dbReference type="GO" id="GO:0005975">
    <property type="term" value="P:carbohydrate metabolic process"/>
    <property type="evidence" value="ECO:0007669"/>
    <property type="project" value="InterPro"/>
</dbReference>